<evidence type="ECO:0000313" key="2">
    <source>
        <dbReference type="Proteomes" id="UP000664795"/>
    </source>
</evidence>
<reference evidence="1 2" key="1">
    <citation type="submission" date="2021-03" db="EMBL/GenBank/DDBJ databases">
        <title>Fibrella sp. HMF5036 genome sequencing and assembly.</title>
        <authorList>
            <person name="Kang H."/>
            <person name="Kim H."/>
            <person name="Bae S."/>
            <person name="Joh K."/>
        </authorList>
    </citation>
    <scope>NUCLEOTIDE SEQUENCE [LARGE SCALE GENOMIC DNA]</scope>
    <source>
        <strain evidence="1 2">HMF5036</strain>
    </source>
</reference>
<sequence>MPTAPGLTAVRFSNAPGLEATTDPATGVCTVGSALWRRLSALERYFLLLHETAHQVLQTGDERACDAYALAQYRRRFPRDVWPTYTLLTHVLDASDPVHAARLQQHLTNLL</sequence>
<dbReference type="RefSeq" id="WP_207334322.1">
    <property type="nucleotide sequence ID" value="NZ_JAFMYU010000003.1"/>
</dbReference>
<comment type="caution">
    <text evidence="1">The sequence shown here is derived from an EMBL/GenBank/DDBJ whole genome shotgun (WGS) entry which is preliminary data.</text>
</comment>
<keyword evidence="2" id="KW-1185">Reference proteome</keyword>
<organism evidence="1 2">
    <name type="scientific">Fibrella aquatilis</name>
    <dbReference type="NCBI Taxonomy" id="2817059"/>
    <lineage>
        <taxon>Bacteria</taxon>
        <taxon>Pseudomonadati</taxon>
        <taxon>Bacteroidota</taxon>
        <taxon>Cytophagia</taxon>
        <taxon>Cytophagales</taxon>
        <taxon>Spirosomataceae</taxon>
        <taxon>Fibrella</taxon>
    </lineage>
</organism>
<dbReference type="EMBL" id="JAFMYU010000003">
    <property type="protein sequence ID" value="MBO0930357.1"/>
    <property type="molecule type" value="Genomic_DNA"/>
</dbReference>
<proteinExistence type="predicted"/>
<dbReference type="Proteomes" id="UP000664795">
    <property type="component" value="Unassembled WGS sequence"/>
</dbReference>
<accession>A0A939G0V7</accession>
<dbReference type="AlphaFoldDB" id="A0A939G0V7"/>
<gene>
    <name evidence="1" type="ORF">J2I48_05085</name>
</gene>
<protein>
    <submittedName>
        <fullName evidence="1">Uncharacterized protein</fullName>
    </submittedName>
</protein>
<evidence type="ECO:0000313" key="1">
    <source>
        <dbReference type="EMBL" id="MBO0930357.1"/>
    </source>
</evidence>
<name>A0A939G0V7_9BACT</name>